<dbReference type="RefSeq" id="WP_223228002.1">
    <property type="nucleotide sequence ID" value="NZ_FNIO01000003.1"/>
</dbReference>
<evidence type="ECO:0000313" key="5">
    <source>
        <dbReference type="EMBL" id="SHJ88590.1"/>
    </source>
</evidence>
<dbReference type="PRINTS" id="PR00598">
    <property type="entry name" value="HTHMARR"/>
</dbReference>
<dbReference type="AlphaFoldDB" id="A0A1H0GI76"/>
<gene>
    <name evidence="5" type="ORF">SAMN05444142_102245</name>
</gene>
<sequence>MLDTKDIAKSPSYKRGLGASLRLAYHLYGKLLQKLLVEFDLSMAQYIHLRTLREEGHASQSELSALLGIEKASSTRVLDELAQRNLILRERHPKDRRVIIVSLTDEGHAKIDQAMTSARSIADRASRNLDEGELFQLFLALDKMIENLSGDE</sequence>
<dbReference type="GO" id="GO:0003700">
    <property type="term" value="F:DNA-binding transcription factor activity"/>
    <property type="evidence" value="ECO:0007669"/>
    <property type="project" value="InterPro"/>
</dbReference>
<dbReference type="InterPro" id="IPR000835">
    <property type="entry name" value="HTH_MarR-typ"/>
</dbReference>
<dbReference type="GO" id="GO:0003677">
    <property type="term" value="F:DNA binding"/>
    <property type="evidence" value="ECO:0007669"/>
    <property type="project" value="UniProtKB-KW"/>
</dbReference>
<proteinExistence type="predicted"/>
<dbReference type="Pfam" id="PF01047">
    <property type="entry name" value="MarR"/>
    <property type="match status" value="1"/>
</dbReference>
<dbReference type="SUPFAM" id="SSF46785">
    <property type="entry name" value="Winged helix' DNA-binding domain"/>
    <property type="match status" value="1"/>
</dbReference>
<dbReference type="EMBL" id="FQZZ01000002">
    <property type="protein sequence ID" value="SHJ88590.1"/>
    <property type="molecule type" value="Genomic_DNA"/>
</dbReference>
<accession>A0A1H0GI76</accession>
<evidence type="ECO:0000256" key="3">
    <source>
        <dbReference type="ARBA" id="ARBA00023163"/>
    </source>
</evidence>
<evidence type="ECO:0000259" key="4">
    <source>
        <dbReference type="PROSITE" id="PS50995"/>
    </source>
</evidence>
<dbReference type="Gene3D" id="1.10.10.10">
    <property type="entry name" value="Winged helix-like DNA-binding domain superfamily/Winged helix DNA-binding domain"/>
    <property type="match status" value="1"/>
</dbReference>
<evidence type="ECO:0000313" key="6">
    <source>
        <dbReference type="Proteomes" id="UP000324252"/>
    </source>
</evidence>
<keyword evidence="1" id="KW-0805">Transcription regulation</keyword>
<name>A0A1H0GI76_9RHOB</name>
<keyword evidence="3" id="KW-0804">Transcription</keyword>
<keyword evidence="2 5" id="KW-0238">DNA-binding</keyword>
<dbReference type="SMART" id="SM00347">
    <property type="entry name" value="HTH_MARR"/>
    <property type="match status" value="1"/>
</dbReference>
<keyword evidence="6" id="KW-1185">Reference proteome</keyword>
<dbReference type="Proteomes" id="UP000324252">
    <property type="component" value="Unassembled WGS sequence"/>
</dbReference>
<evidence type="ECO:0000256" key="2">
    <source>
        <dbReference type="ARBA" id="ARBA00023125"/>
    </source>
</evidence>
<evidence type="ECO:0000256" key="1">
    <source>
        <dbReference type="ARBA" id="ARBA00023015"/>
    </source>
</evidence>
<dbReference type="InterPro" id="IPR036390">
    <property type="entry name" value="WH_DNA-bd_sf"/>
</dbReference>
<dbReference type="PROSITE" id="PS50995">
    <property type="entry name" value="HTH_MARR_2"/>
    <property type="match status" value="1"/>
</dbReference>
<feature type="domain" description="HTH marR-type" evidence="4">
    <location>
        <begin position="14"/>
        <end position="146"/>
    </location>
</feature>
<dbReference type="PANTHER" id="PTHR42756:SF1">
    <property type="entry name" value="TRANSCRIPTIONAL REPRESSOR OF EMRAB OPERON"/>
    <property type="match status" value="1"/>
</dbReference>
<dbReference type="InterPro" id="IPR036388">
    <property type="entry name" value="WH-like_DNA-bd_sf"/>
</dbReference>
<organism evidence="5 6">
    <name type="scientific">Lutimaribacter pacificus</name>
    <dbReference type="NCBI Taxonomy" id="391948"/>
    <lineage>
        <taxon>Bacteria</taxon>
        <taxon>Pseudomonadati</taxon>
        <taxon>Pseudomonadota</taxon>
        <taxon>Alphaproteobacteria</taxon>
        <taxon>Rhodobacterales</taxon>
        <taxon>Roseobacteraceae</taxon>
        <taxon>Lutimaribacter</taxon>
    </lineage>
</organism>
<protein>
    <submittedName>
        <fullName evidence="5">DNA-binding transcriptional regulator, MarR family</fullName>
    </submittedName>
</protein>
<dbReference type="PANTHER" id="PTHR42756">
    <property type="entry name" value="TRANSCRIPTIONAL REGULATOR, MARR"/>
    <property type="match status" value="1"/>
</dbReference>
<reference evidence="5 6" key="1">
    <citation type="submission" date="2016-11" db="EMBL/GenBank/DDBJ databases">
        <authorList>
            <person name="Varghese N."/>
            <person name="Submissions S."/>
        </authorList>
    </citation>
    <scope>NUCLEOTIDE SEQUENCE [LARGE SCALE GENOMIC DNA]</scope>
    <source>
        <strain evidence="5 6">DSM 29620</strain>
    </source>
</reference>